<evidence type="ECO:0000256" key="1">
    <source>
        <dbReference type="SAM" id="MobiDB-lite"/>
    </source>
</evidence>
<feature type="transmembrane region" description="Helical" evidence="2">
    <location>
        <begin position="250"/>
        <end position="273"/>
    </location>
</feature>
<evidence type="ECO:0000313" key="4">
    <source>
        <dbReference type="EMBL" id="GHF43239.1"/>
    </source>
</evidence>
<dbReference type="InterPro" id="IPR021949">
    <property type="entry name" value="DUF3566_TM"/>
</dbReference>
<dbReference type="Pfam" id="PF12089">
    <property type="entry name" value="DUF3566"/>
    <property type="match status" value="1"/>
</dbReference>
<feature type="region of interest" description="Disordered" evidence="1">
    <location>
        <begin position="1"/>
        <end position="234"/>
    </location>
</feature>
<protein>
    <recommendedName>
        <fullName evidence="3">DUF3566 domain-containing protein</fullName>
    </recommendedName>
</protein>
<organism evidence="4 5">
    <name type="scientific">Streptomyces mashuensis</name>
    <dbReference type="NCBI Taxonomy" id="33904"/>
    <lineage>
        <taxon>Bacteria</taxon>
        <taxon>Bacillati</taxon>
        <taxon>Actinomycetota</taxon>
        <taxon>Actinomycetes</taxon>
        <taxon>Kitasatosporales</taxon>
        <taxon>Streptomycetaceae</taxon>
        <taxon>Streptomyces</taxon>
    </lineage>
</organism>
<sequence length="353" mass="35207">MSRATGTVTASGGDGARGPFDGAAPVQGAGSRGGGARPAGRGRTMTETTGPQPYHPPKAYEPPADRSASRPEDGSGSASSAARTASAKGARPAKRDGKQDKKTDPRTDPRTAAPAAPAAGKQTGKPAAEDGAKGTGKEPAGEPARLTKSAGESAGEPAEGTAGEPQAPKATPRPAQKAPQKGGQSARQAPQKPAKGAGTVPAPARPVDDVPGGQDARQRPAAPRPAAPAARSRTARLRVAKADPWSVMKVSFLLSVALGVCTIVAATVLWLVMDAMGVFSAIGGTVSDATSSSEGGGFDLESFLSLPHVLLFTSVIAVIDVVLATALATLGAFVYNLAAGFVGGVELTLAEDE</sequence>
<feature type="domain" description="DUF3566" evidence="3">
    <location>
        <begin position="233"/>
        <end position="351"/>
    </location>
</feature>
<feature type="compositionally biased region" description="Basic and acidic residues" evidence="1">
    <location>
        <begin position="93"/>
        <end position="109"/>
    </location>
</feature>
<dbReference type="AlphaFoldDB" id="A0A919B359"/>
<comment type="caution">
    <text evidence="4">The sequence shown here is derived from an EMBL/GenBank/DDBJ whole genome shotgun (WGS) entry which is preliminary data.</text>
</comment>
<name>A0A919B359_9ACTN</name>
<reference evidence="4" key="1">
    <citation type="journal article" date="2014" name="Int. J. Syst. Evol. Microbiol.">
        <title>Complete genome sequence of Corynebacterium casei LMG S-19264T (=DSM 44701T), isolated from a smear-ripened cheese.</title>
        <authorList>
            <consortium name="US DOE Joint Genome Institute (JGI-PGF)"/>
            <person name="Walter F."/>
            <person name="Albersmeier A."/>
            <person name="Kalinowski J."/>
            <person name="Ruckert C."/>
        </authorList>
    </citation>
    <scope>NUCLEOTIDE SEQUENCE</scope>
    <source>
        <strain evidence="4">JCM 4059</strain>
    </source>
</reference>
<feature type="transmembrane region" description="Helical" evidence="2">
    <location>
        <begin position="309"/>
        <end position="335"/>
    </location>
</feature>
<gene>
    <name evidence="4" type="ORF">GCM10010218_25680</name>
</gene>
<feature type="compositionally biased region" description="Basic and acidic residues" evidence="1">
    <location>
        <begin position="63"/>
        <end position="73"/>
    </location>
</feature>
<accession>A0A919B359</accession>
<feature type="compositionally biased region" description="Low complexity" evidence="1">
    <location>
        <begin position="110"/>
        <end position="126"/>
    </location>
</feature>
<dbReference type="EMBL" id="BNBD01000004">
    <property type="protein sequence ID" value="GHF43239.1"/>
    <property type="molecule type" value="Genomic_DNA"/>
</dbReference>
<feature type="compositionally biased region" description="Polar residues" evidence="1">
    <location>
        <begin position="1"/>
        <end position="10"/>
    </location>
</feature>
<keyword evidence="2" id="KW-1133">Transmembrane helix</keyword>
<evidence type="ECO:0000256" key="2">
    <source>
        <dbReference type="SAM" id="Phobius"/>
    </source>
</evidence>
<keyword evidence="5" id="KW-1185">Reference proteome</keyword>
<evidence type="ECO:0000259" key="3">
    <source>
        <dbReference type="Pfam" id="PF12089"/>
    </source>
</evidence>
<reference evidence="4" key="2">
    <citation type="submission" date="2020-09" db="EMBL/GenBank/DDBJ databases">
        <authorList>
            <person name="Sun Q."/>
            <person name="Ohkuma M."/>
        </authorList>
    </citation>
    <scope>NUCLEOTIDE SEQUENCE</scope>
    <source>
        <strain evidence="4">JCM 4059</strain>
    </source>
</reference>
<feature type="compositionally biased region" description="Low complexity" evidence="1">
    <location>
        <begin position="74"/>
        <end position="90"/>
    </location>
</feature>
<dbReference type="Proteomes" id="UP000638313">
    <property type="component" value="Unassembled WGS sequence"/>
</dbReference>
<keyword evidence="2" id="KW-0472">Membrane</keyword>
<evidence type="ECO:0000313" key="5">
    <source>
        <dbReference type="Proteomes" id="UP000638313"/>
    </source>
</evidence>
<proteinExistence type="predicted"/>
<feature type="compositionally biased region" description="Basic and acidic residues" evidence="1">
    <location>
        <begin position="127"/>
        <end position="140"/>
    </location>
</feature>
<keyword evidence="2" id="KW-0812">Transmembrane</keyword>